<dbReference type="Gene3D" id="3.30.230.10">
    <property type="match status" value="1"/>
</dbReference>
<dbReference type="InterPro" id="IPR013750">
    <property type="entry name" value="GHMP_kinase_C_dom"/>
</dbReference>
<dbReference type="GO" id="GO:0016301">
    <property type="term" value="F:kinase activity"/>
    <property type="evidence" value="ECO:0007669"/>
    <property type="project" value="UniProtKB-KW"/>
</dbReference>
<organism evidence="8 9">
    <name type="scientific">Ancylobacter novellus</name>
    <name type="common">Thiobacillus novellus</name>
    <dbReference type="NCBI Taxonomy" id="921"/>
    <lineage>
        <taxon>Bacteria</taxon>
        <taxon>Pseudomonadati</taxon>
        <taxon>Pseudomonadota</taxon>
        <taxon>Alphaproteobacteria</taxon>
        <taxon>Hyphomicrobiales</taxon>
        <taxon>Xanthobacteraceae</taxon>
        <taxon>Ancylobacter</taxon>
    </lineage>
</organism>
<dbReference type="InterPro" id="IPR004422">
    <property type="entry name" value="RFAP_synthase"/>
</dbReference>
<feature type="domain" description="GHMP kinase N-terminal" evidence="6">
    <location>
        <begin position="74"/>
        <end position="143"/>
    </location>
</feature>
<evidence type="ECO:0000313" key="8">
    <source>
        <dbReference type="EMBL" id="PZQ15042.1"/>
    </source>
</evidence>
<dbReference type="SUPFAM" id="SSF54211">
    <property type="entry name" value="Ribosomal protein S5 domain 2-like"/>
    <property type="match status" value="1"/>
</dbReference>
<comment type="caution">
    <text evidence="8">The sequence shown here is derived from an EMBL/GenBank/DDBJ whole genome shotgun (WGS) entry which is preliminary data.</text>
</comment>
<keyword evidence="2" id="KW-0808">Transferase</keyword>
<protein>
    <submittedName>
        <fullName evidence="8">GHMP kinase</fullName>
    </submittedName>
</protein>
<dbReference type="GO" id="GO:0005524">
    <property type="term" value="F:ATP binding"/>
    <property type="evidence" value="ECO:0007669"/>
    <property type="project" value="UniProtKB-KW"/>
</dbReference>
<dbReference type="Pfam" id="PF08544">
    <property type="entry name" value="GHMP_kinases_C"/>
    <property type="match status" value="1"/>
</dbReference>
<evidence type="ECO:0000256" key="3">
    <source>
        <dbReference type="ARBA" id="ARBA00022741"/>
    </source>
</evidence>
<proteinExistence type="predicted"/>
<dbReference type="PANTHER" id="PTHR20861">
    <property type="entry name" value="HOMOSERINE/4-DIPHOSPHOCYTIDYL-2-C-METHYL-D-ERYTHRITOL KINASE"/>
    <property type="match status" value="1"/>
</dbReference>
<sequence>MKSDPRHMPTSRAHLAPRAISVTAPGRLHIGFLDLNGSLGRRFGSIGIALERPVTRLRIEAADELSAEGPDAERAAAAVERVAGADPRIDPRLKVTVEKALPAHAGLGSGTQLALAAGVGASIVGGAPMTPSEVARLIGRGMRSAIGLAAFEGGGVLLDGGQPVAPDPDDHRPPPLLSRVPVPADWRFLLIFDEGMSGLSGADETRAMGRLPVFPEALADRLCRLTLMTLLPAAALGDASSFGRAASEIQRRLGDHFSQFQGGRFTSPDVSDALSVSEAEGAAGVGQSSWGPTGFAIYGDPASAEAAASRLRARFADRPNLRFDVVRGNNHGAVVTELPSNGAEAERSLQET</sequence>
<evidence type="ECO:0000259" key="7">
    <source>
        <dbReference type="Pfam" id="PF08544"/>
    </source>
</evidence>
<gene>
    <name evidence="8" type="ORF">DI565_11475</name>
</gene>
<dbReference type="PANTHER" id="PTHR20861:SF6">
    <property type="entry name" value="BETA-RIBOFURANOSYLPHENOL 5'-PHOSPHATE SYNTHASE"/>
    <property type="match status" value="1"/>
</dbReference>
<dbReference type="InterPro" id="IPR014721">
    <property type="entry name" value="Ribsml_uS5_D2-typ_fold_subgr"/>
</dbReference>
<keyword evidence="5" id="KW-0067">ATP-binding</keyword>
<dbReference type="GO" id="GO:0008652">
    <property type="term" value="P:amino acid biosynthetic process"/>
    <property type="evidence" value="ECO:0007669"/>
    <property type="project" value="UniProtKB-KW"/>
</dbReference>
<feature type="domain" description="GHMP kinase C-terminal" evidence="7">
    <location>
        <begin position="231"/>
        <end position="316"/>
    </location>
</feature>
<evidence type="ECO:0000256" key="1">
    <source>
        <dbReference type="ARBA" id="ARBA00022605"/>
    </source>
</evidence>
<name>A0A2W5KDE3_ANCNO</name>
<dbReference type="Proteomes" id="UP000249577">
    <property type="component" value="Unassembled WGS sequence"/>
</dbReference>
<reference evidence="8 9" key="1">
    <citation type="submission" date="2017-08" db="EMBL/GenBank/DDBJ databases">
        <title>Infants hospitalized years apart are colonized by the same room-sourced microbial strains.</title>
        <authorList>
            <person name="Brooks B."/>
            <person name="Olm M.R."/>
            <person name="Firek B.A."/>
            <person name="Baker R."/>
            <person name="Thomas B.C."/>
            <person name="Morowitz M.J."/>
            <person name="Banfield J.F."/>
        </authorList>
    </citation>
    <scope>NUCLEOTIDE SEQUENCE [LARGE SCALE GENOMIC DNA]</scope>
    <source>
        <strain evidence="8">S2_005_003_R2_43</strain>
    </source>
</reference>
<dbReference type="Gene3D" id="3.30.70.890">
    <property type="entry name" value="GHMP kinase, C-terminal domain"/>
    <property type="match status" value="1"/>
</dbReference>
<keyword evidence="3" id="KW-0547">Nucleotide-binding</keyword>
<accession>A0A2W5KDE3</accession>
<evidence type="ECO:0000259" key="6">
    <source>
        <dbReference type="Pfam" id="PF00288"/>
    </source>
</evidence>
<dbReference type="InterPro" id="IPR036554">
    <property type="entry name" value="GHMP_kinase_C_sf"/>
</dbReference>
<keyword evidence="4 8" id="KW-0418">Kinase</keyword>
<dbReference type="InterPro" id="IPR006204">
    <property type="entry name" value="GHMP_kinase_N_dom"/>
</dbReference>
<dbReference type="AlphaFoldDB" id="A0A2W5KDE3"/>
<dbReference type="InterPro" id="IPR020568">
    <property type="entry name" value="Ribosomal_Su5_D2-typ_SF"/>
</dbReference>
<dbReference type="NCBIfam" id="TIGR00144">
    <property type="entry name" value="beta_RFAP_syn"/>
    <property type="match status" value="1"/>
</dbReference>
<evidence type="ECO:0000256" key="4">
    <source>
        <dbReference type="ARBA" id="ARBA00022777"/>
    </source>
</evidence>
<keyword evidence="1" id="KW-0028">Amino-acid biosynthesis</keyword>
<dbReference type="Pfam" id="PF00288">
    <property type="entry name" value="GHMP_kinases_N"/>
    <property type="match status" value="1"/>
</dbReference>
<evidence type="ECO:0000256" key="5">
    <source>
        <dbReference type="ARBA" id="ARBA00022840"/>
    </source>
</evidence>
<evidence type="ECO:0000313" key="9">
    <source>
        <dbReference type="Proteomes" id="UP000249577"/>
    </source>
</evidence>
<dbReference type="EMBL" id="QFPN01000005">
    <property type="protein sequence ID" value="PZQ15042.1"/>
    <property type="molecule type" value="Genomic_DNA"/>
</dbReference>
<dbReference type="PIRSF" id="PIRSF004884">
    <property type="entry name" value="Sugar_kin_arch"/>
    <property type="match status" value="1"/>
</dbReference>
<evidence type="ECO:0000256" key="2">
    <source>
        <dbReference type="ARBA" id="ARBA00022679"/>
    </source>
</evidence>